<proteinExistence type="predicted"/>
<reference evidence="3" key="1">
    <citation type="submission" date="2017-03" db="EMBL/GenBank/DDBJ databases">
        <title>Phytopthora megakarya and P. palmivora, two closely related causual agents of cacao black pod achieved similar genome size and gene model numbers by different mechanisms.</title>
        <authorList>
            <person name="Ali S."/>
            <person name="Shao J."/>
            <person name="Larry D.J."/>
            <person name="Kronmiller B."/>
            <person name="Shen D."/>
            <person name="Strem M.D."/>
            <person name="Melnick R.L."/>
            <person name="Guiltinan M.J."/>
            <person name="Tyler B.M."/>
            <person name="Meinhardt L.W."/>
            <person name="Bailey B.A."/>
        </authorList>
    </citation>
    <scope>NUCLEOTIDE SEQUENCE [LARGE SCALE GENOMIC DNA]</scope>
    <source>
        <strain evidence="3">zdho120</strain>
    </source>
</reference>
<name>A0A225VFE1_9STRA</name>
<accession>A0A225VFE1</accession>
<feature type="region of interest" description="Disordered" evidence="1">
    <location>
        <begin position="1"/>
        <end position="49"/>
    </location>
</feature>
<dbReference type="Proteomes" id="UP000198211">
    <property type="component" value="Unassembled WGS sequence"/>
</dbReference>
<evidence type="ECO:0000256" key="1">
    <source>
        <dbReference type="SAM" id="MobiDB-lite"/>
    </source>
</evidence>
<sequence length="225" mass="25598">MNNQSEEDYGALDSGEEAALDDVITDVDSDVDDAVSDLTAEDGSEVNDEQDAAEIELAKEFVDTLGGRDQLLAGKLKGTDLRALSASGWGEIVEPNVYEELQTPYVPVTNDASYPGLHQGYAGPTPEGTSEVTLRWRYCFYFMPVALWQHIAISSNKYQRDMLLPRVDDAYQRHKKRCRANPQIKKKTRRDIHQELQGVQIRELNDCSYNLFQQWETRQSLEDYR</sequence>
<organism evidence="2 3">
    <name type="scientific">Phytophthora megakarya</name>
    <dbReference type="NCBI Taxonomy" id="4795"/>
    <lineage>
        <taxon>Eukaryota</taxon>
        <taxon>Sar</taxon>
        <taxon>Stramenopiles</taxon>
        <taxon>Oomycota</taxon>
        <taxon>Peronosporomycetes</taxon>
        <taxon>Peronosporales</taxon>
        <taxon>Peronosporaceae</taxon>
        <taxon>Phytophthora</taxon>
    </lineage>
</organism>
<evidence type="ECO:0000313" key="2">
    <source>
        <dbReference type="EMBL" id="OWZ03507.1"/>
    </source>
</evidence>
<evidence type="ECO:0000313" key="3">
    <source>
        <dbReference type="Proteomes" id="UP000198211"/>
    </source>
</evidence>
<dbReference type="AlphaFoldDB" id="A0A225VFE1"/>
<dbReference type="OrthoDB" id="88637at2759"/>
<keyword evidence="3" id="KW-1185">Reference proteome</keyword>
<protein>
    <submittedName>
        <fullName evidence="2">Uncharacterized protein</fullName>
    </submittedName>
</protein>
<dbReference type="EMBL" id="NBNE01005477">
    <property type="protein sequence ID" value="OWZ03507.1"/>
    <property type="molecule type" value="Genomic_DNA"/>
</dbReference>
<gene>
    <name evidence="2" type="ORF">PHMEG_00024752</name>
</gene>
<dbReference type="PANTHER" id="PTHR37069:SF2">
    <property type="entry name" value="PIGGYBAC TRANSPOSABLE ELEMENT-DERIVED PROTEIN DOMAIN-CONTAINING PROTEIN"/>
    <property type="match status" value="1"/>
</dbReference>
<comment type="caution">
    <text evidence="2">The sequence shown here is derived from an EMBL/GenBank/DDBJ whole genome shotgun (WGS) entry which is preliminary data.</text>
</comment>
<dbReference type="PANTHER" id="PTHR37069">
    <property type="entry name" value="DDE_TNP_1_7 DOMAIN-CONTAINING PROTEIN"/>
    <property type="match status" value="1"/>
</dbReference>